<organism evidence="2 3">
    <name type="scientific">Actibacterium mucosum KCTC 23349</name>
    <dbReference type="NCBI Taxonomy" id="1454373"/>
    <lineage>
        <taxon>Bacteria</taxon>
        <taxon>Pseudomonadati</taxon>
        <taxon>Pseudomonadota</taxon>
        <taxon>Alphaproteobacteria</taxon>
        <taxon>Rhodobacterales</taxon>
        <taxon>Roseobacteraceae</taxon>
        <taxon>Actibacterium</taxon>
    </lineage>
</organism>
<keyword evidence="3" id="KW-1185">Reference proteome</keyword>
<reference evidence="2 3" key="1">
    <citation type="submission" date="2014-03" db="EMBL/GenBank/DDBJ databases">
        <title>Draft Genome Sequence of Actibacterium mucosum KCTC 23349, a Marine Alphaproteobacterium with Complex Ionic Requirements Isolated from Mediterranean Seawater at Malvarrosa Beach, Valencia, Spain.</title>
        <authorList>
            <person name="Arahal D.R."/>
            <person name="Shao Z."/>
            <person name="Lai Q."/>
            <person name="Pujalte M.J."/>
        </authorList>
    </citation>
    <scope>NUCLEOTIDE SEQUENCE [LARGE SCALE GENOMIC DNA]</scope>
    <source>
        <strain evidence="2 3">KCTC 23349</strain>
    </source>
</reference>
<dbReference type="Proteomes" id="UP000026249">
    <property type="component" value="Unassembled WGS sequence"/>
</dbReference>
<sequence>MAEVTVEELAANVSQLMQERLGVRSGPLSQQLRRAGRRLPKRVRRDISSIADALPLAANPKLSRQINLPRLEAAERRAVAHLRTIDRAMDRLQMALTIGTGIGLSLFFAAGFAALLVWYQSTL</sequence>
<accession>A0A037ZMS9</accession>
<evidence type="ECO:0000313" key="2">
    <source>
        <dbReference type="EMBL" id="KAJ56141.1"/>
    </source>
</evidence>
<dbReference type="STRING" id="1454373.ACMU_10320"/>
<comment type="caution">
    <text evidence="2">The sequence shown here is derived from an EMBL/GenBank/DDBJ whole genome shotgun (WGS) entry which is preliminary data.</text>
</comment>
<keyword evidence="1" id="KW-0472">Membrane</keyword>
<proteinExistence type="predicted"/>
<dbReference type="RefSeq" id="WP_051588185.1">
    <property type="nucleotide sequence ID" value="NZ_JFKE01000003.1"/>
</dbReference>
<feature type="transmembrane region" description="Helical" evidence="1">
    <location>
        <begin position="95"/>
        <end position="119"/>
    </location>
</feature>
<evidence type="ECO:0000256" key="1">
    <source>
        <dbReference type="SAM" id="Phobius"/>
    </source>
</evidence>
<dbReference type="OrthoDB" id="7874312at2"/>
<evidence type="ECO:0000313" key="3">
    <source>
        <dbReference type="Proteomes" id="UP000026249"/>
    </source>
</evidence>
<keyword evidence="1" id="KW-1133">Transmembrane helix</keyword>
<keyword evidence="1" id="KW-0812">Transmembrane</keyword>
<dbReference type="AlphaFoldDB" id="A0A037ZMS9"/>
<dbReference type="EMBL" id="JFKE01000003">
    <property type="protein sequence ID" value="KAJ56141.1"/>
    <property type="molecule type" value="Genomic_DNA"/>
</dbReference>
<name>A0A037ZMS9_9RHOB</name>
<gene>
    <name evidence="2" type="ORF">ACMU_10320</name>
</gene>
<protein>
    <submittedName>
        <fullName evidence="2">Uncharacterized protein</fullName>
    </submittedName>
</protein>